<dbReference type="EMBL" id="DSFE01000048">
    <property type="protein sequence ID" value="HEU97654.1"/>
    <property type="molecule type" value="Genomic_DNA"/>
</dbReference>
<dbReference type="InterPro" id="IPR036974">
    <property type="entry name" value="PUA_sf"/>
</dbReference>
<organism evidence="2">
    <name type="scientific">Fervidicoccus fontis</name>
    <dbReference type="NCBI Taxonomy" id="683846"/>
    <lineage>
        <taxon>Archaea</taxon>
        <taxon>Thermoproteota</taxon>
        <taxon>Thermoprotei</taxon>
        <taxon>Fervidicoccales</taxon>
        <taxon>Fervidicoccaceae</taxon>
        <taxon>Fervidicoccus</taxon>
    </lineage>
</organism>
<gene>
    <name evidence="2" type="ORF">ENO36_02205</name>
</gene>
<dbReference type="AlphaFoldDB" id="A0A7C2YS21"/>
<dbReference type="InterPro" id="IPR005155">
    <property type="entry name" value="UPF0113_PUA"/>
</dbReference>
<accession>A0A7C2YS21</accession>
<proteinExistence type="predicted"/>
<sequence length="170" mass="19407">MSDEEKELSSLSCEEGRVSLEKFLREMNVKLPRCSDFFCRRSGRKLWVYCIEDELKEIVAHLIVERERIYHAGFLAGYIEEGGRFVPSLELGWELATRGAVPGELIVMLNEAEEKEFIFGRSVPVPGLPRNRKDLLLVLNKRGEFLGWGKALRGSIFPVADIGSYIRSKD</sequence>
<protein>
    <recommendedName>
        <fullName evidence="1">UPF0113 domain-containing protein</fullName>
    </recommendedName>
</protein>
<feature type="domain" description="UPF0113" evidence="1">
    <location>
        <begin position="107"/>
        <end position="168"/>
    </location>
</feature>
<evidence type="ECO:0000259" key="1">
    <source>
        <dbReference type="Pfam" id="PF03657"/>
    </source>
</evidence>
<dbReference type="Proteomes" id="UP000885664">
    <property type="component" value="Unassembled WGS sequence"/>
</dbReference>
<dbReference type="Gene3D" id="2.30.130.10">
    <property type="entry name" value="PUA domain"/>
    <property type="match status" value="1"/>
</dbReference>
<name>A0A7C2YS21_9CREN</name>
<evidence type="ECO:0000313" key="2">
    <source>
        <dbReference type="EMBL" id="HEU97654.1"/>
    </source>
</evidence>
<comment type="caution">
    <text evidence="2">The sequence shown here is derived from an EMBL/GenBank/DDBJ whole genome shotgun (WGS) entry which is preliminary data.</text>
</comment>
<dbReference type="GO" id="GO:0003723">
    <property type="term" value="F:RNA binding"/>
    <property type="evidence" value="ECO:0007669"/>
    <property type="project" value="InterPro"/>
</dbReference>
<reference evidence="2" key="1">
    <citation type="journal article" date="2020" name="mSystems">
        <title>Genome- and Community-Level Interaction Insights into Carbon Utilization and Element Cycling Functions of Hydrothermarchaeota in Hydrothermal Sediment.</title>
        <authorList>
            <person name="Zhou Z."/>
            <person name="Liu Y."/>
            <person name="Xu W."/>
            <person name="Pan J."/>
            <person name="Luo Z.H."/>
            <person name="Li M."/>
        </authorList>
    </citation>
    <scope>NUCLEOTIDE SEQUENCE [LARGE SCALE GENOMIC DNA]</scope>
    <source>
        <strain evidence="2">SpSt-1259</strain>
    </source>
</reference>
<dbReference type="Pfam" id="PF03657">
    <property type="entry name" value="UPF0113"/>
    <property type="match status" value="1"/>
</dbReference>